<dbReference type="CDD" id="cd10928">
    <property type="entry name" value="CE4_u4"/>
    <property type="match status" value="1"/>
</dbReference>
<keyword evidence="2" id="KW-1185">Reference proteome</keyword>
<dbReference type="SUPFAM" id="SSF88713">
    <property type="entry name" value="Glycoside hydrolase/deacetylase"/>
    <property type="match status" value="1"/>
</dbReference>
<protein>
    <submittedName>
        <fullName evidence="1">Polysaccharide deacetylase family protein</fullName>
    </submittedName>
</protein>
<dbReference type="RefSeq" id="WP_367723709.1">
    <property type="nucleotide sequence ID" value="NZ_JBFOCI010000003.1"/>
</dbReference>
<gene>
    <name evidence="1" type="ORF">ABUE31_11325</name>
</gene>
<dbReference type="EMBL" id="JBFOCI010000003">
    <property type="protein sequence ID" value="MEW9806574.1"/>
    <property type="molecule type" value="Genomic_DNA"/>
</dbReference>
<dbReference type="InterPro" id="IPR049591">
    <property type="entry name" value="CE4_u4-like"/>
</dbReference>
<reference evidence="1 2" key="1">
    <citation type="submission" date="2024-06" db="EMBL/GenBank/DDBJ databases">
        <authorList>
            <person name="Tuo L."/>
        </authorList>
    </citation>
    <scope>NUCLEOTIDE SEQUENCE [LARGE SCALE GENOMIC DNA]</scope>
    <source>
        <strain evidence="1 2">ZMM04-5</strain>
    </source>
</reference>
<evidence type="ECO:0000313" key="1">
    <source>
        <dbReference type="EMBL" id="MEW9806574.1"/>
    </source>
</evidence>
<dbReference type="Gene3D" id="3.20.20.370">
    <property type="entry name" value="Glycoside hydrolase/deacetylase"/>
    <property type="match status" value="1"/>
</dbReference>
<sequence length="259" mass="28109">MTAPLAATRVELARWRDAGLTLPVWWRDDDAVAPTPALERLLGLAGRLQAPLHLAVIPATATHELADRLSDASGVFVLVHGWQHANHAPPDQKKAEFGPHRDTETMCAEIASGRSLLKEIFADQMLPVFTPPWNRLSQDVADRLGALGFLALSTFTPRTAKYAAPGLVQVNTHLDPVAWKSGGGLLDPGLLDAQIARQLEARRSGDADNAEPYGLLTHHLVQDDPTWSFTESIVETLLGSGAARWTPPLHECARSRPDA</sequence>
<accession>A0ABV3QZS5</accession>
<proteinExistence type="predicted"/>
<name>A0ABV3QZS5_9HYPH</name>
<dbReference type="InterPro" id="IPR011330">
    <property type="entry name" value="Glyco_hydro/deAcase_b/a-brl"/>
</dbReference>
<organism evidence="1 2">
    <name type="scientific">Mesorhizobium marinum</name>
    <dbReference type="NCBI Taxonomy" id="3228790"/>
    <lineage>
        <taxon>Bacteria</taxon>
        <taxon>Pseudomonadati</taxon>
        <taxon>Pseudomonadota</taxon>
        <taxon>Alphaproteobacteria</taxon>
        <taxon>Hyphomicrobiales</taxon>
        <taxon>Phyllobacteriaceae</taxon>
        <taxon>Mesorhizobium</taxon>
    </lineage>
</organism>
<comment type="caution">
    <text evidence="1">The sequence shown here is derived from an EMBL/GenBank/DDBJ whole genome shotgun (WGS) entry which is preliminary data.</text>
</comment>
<dbReference type="Proteomes" id="UP001556196">
    <property type="component" value="Unassembled WGS sequence"/>
</dbReference>
<evidence type="ECO:0000313" key="2">
    <source>
        <dbReference type="Proteomes" id="UP001556196"/>
    </source>
</evidence>